<dbReference type="EMBL" id="MU004194">
    <property type="protein sequence ID" value="KAF2492356.1"/>
    <property type="molecule type" value="Genomic_DNA"/>
</dbReference>
<evidence type="ECO:0000313" key="2">
    <source>
        <dbReference type="Proteomes" id="UP000799750"/>
    </source>
</evidence>
<keyword evidence="2" id="KW-1185">Reference proteome</keyword>
<accession>A0A6A6QK12</accession>
<sequence>MVPAGVPGLAGGGMVLSAGEGTDETQRRTTEMDEIRHLACSKPLSLCSKGVAAGVVKRGVSPPLLRPSSPSAGNFGCTGQEGCTKSKTLSIISPSKRGNRWATILAALIEAGLAPGLQKSTAVCALCFRIPTQSTTALQVRRNAMPRVSSYHDFAIL</sequence>
<dbReference type="AlphaFoldDB" id="A0A6A6QK12"/>
<dbReference type="Proteomes" id="UP000799750">
    <property type="component" value="Unassembled WGS sequence"/>
</dbReference>
<reference evidence="1" key="1">
    <citation type="journal article" date="2020" name="Stud. Mycol.">
        <title>101 Dothideomycetes genomes: a test case for predicting lifestyles and emergence of pathogens.</title>
        <authorList>
            <person name="Haridas S."/>
            <person name="Albert R."/>
            <person name="Binder M."/>
            <person name="Bloem J."/>
            <person name="Labutti K."/>
            <person name="Salamov A."/>
            <person name="Andreopoulos B."/>
            <person name="Baker S."/>
            <person name="Barry K."/>
            <person name="Bills G."/>
            <person name="Bluhm B."/>
            <person name="Cannon C."/>
            <person name="Castanera R."/>
            <person name="Culley D."/>
            <person name="Daum C."/>
            <person name="Ezra D."/>
            <person name="Gonzalez J."/>
            <person name="Henrissat B."/>
            <person name="Kuo A."/>
            <person name="Liang C."/>
            <person name="Lipzen A."/>
            <person name="Lutzoni F."/>
            <person name="Magnuson J."/>
            <person name="Mondo S."/>
            <person name="Nolan M."/>
            <person name="Ohm R."/>
            <person name="Pangilinan J."/>
            <person name="Park H.-J."/>
            <person name="Ramirez L."/>
            <person name="Alfaro M."/>
            <person name="Sun H."/>
            <person name="Tritt A."/>
            <person name="Yoshinaga Y."/>
            <person name="Zwiers L.-H."/>
            <person name="Turgeon B."/>
            <person name="Goodwin S."/>
            <person name="Spatafora J."/>
            <person name="Crous P."/>
            <person name="Grigoriev I."/>
        </authorList>
    </citation>
    <scope>NUCLEOTIDE SEQUENCE</scope>
    <source>
        <strain evidence="1">CBS 269.34</strain>
    </source>
</reference>
<name>A0A6A6QK12_9PEZI</name>
<organism evidence="1 2">
    <name type="scientific">Lophium mytilinum</name>
    <dbReference type="NCBI Taxonomy" id="390894"/>
    <lineage>
        <taxon>Eukaryota</taxon>
        <taxon>Fungi</taxon>
        <taxon>Dikarya</taxon>
        <taxon>Ascomycota</taxon>
        <taxon>Pezizomycotina</taxon>
        <taxon>Dothideomycetes</taxon>
        <taxon>Pleosporomycetidae</taxon>
        <taxon>Mytilinidiales</taxon>
        <taxon>Mytilinidiaceae</taxon>
        <taxon>Lophium</taxon>
    </lineage>
</organism>
<proteinExistence type="predicted"/>
<protein>
    <submittedName>
        <fullName evidence="1">Uncharacterized protein</fullName>
    </submittedName>
</protein>
<gene>
    <name evidence="1" type="ORF">BU16DRAFT_542253</name>
</gene>
<evidence type="ECO:0000313" key="1">
    <source>
        <dbReference type="EMBL" id="KAF2492356.1"/>
    </source>
</evidence>